<comment type="caution">
    <text evidence="2">The sequence shown here is derived from an EMBL/GenBank/DDBJ whole genome shotgun (WGS) entry which is preliminary data.</text>
</comment>
<dbReference type="PANTHER" id="PTHR36578:SF1">
    <property type="entry name" value="APPLE DOMAIN-CONTAINING PROTEIN"/>
    <property type="match status" value="1"/>
</dbReference>
<feature type="chain" id="PRO_5045476768" evidence="1">
    <location>
        <begin position="18"/>
        <end position="349"/>
    </location>
</feature>
<reference evidence="2 3" key="1">
    <citation type="submission" date="2023-01" db="EMBL/GenBank/DDBJ databases">
        <title>Analysis of 21 Apiospora genomes using comparative genomics revels a genus with tremendous synthesis potential of carbohydrate active enzymes and secondary metabolites.</title>
        <authorList>
            <person name="Sorensen T."/>
        </authorList>
    </citation>
    <scope>NUCLEOTIDE SEQUENCE [LARGE SCALE GENOMIC DNA]</scope>
    <source>
        <strain evidence="2 3">CBS 83171</strain>
    </source>
</reference>
<protein>
    <submittedName>
        <fullName evidence="2">Uncharacterized protein</fullName>
    </submittedName>
</protein>
<organism evidence="2 3">
    <name type="scientific">Apiospora saccharicola</name>
    <dbReference type="NCBI Taxonomy" id="335842"/>
    <lineage>
        <taxon>Eukaryota</taxon>
        <taxon>Fungi</taxon>
        <taxon>Dikarya</taxon>
        <taxon>Ascomycota</taxon>
        <taxon>Pezizomycotina</taxon>
        <taxon>Sordariomycetes</taxon>
        <taxon>Xylariomycetidae</taxon>
        <taxon>Amphisphaeriales</taxon>
        <taxon>Apiosporaceae</taxon>
        <taxon>Apiospora</taxon>
    </lineage>
</organism>
<proteinExistence type="predicted"/>
<name>A0ABR1V037_9PEZI</name>
<feature type="signal peptide" evidence="1">
    <location>
        <begin position="1"/>
        <end position="17"/>
    </location>
</feature>
<evidence type="ECO:0000313" key="2">
    <source>
        <dbReference type="EMBL" id="KAK8063665.1"/>
    </source>
</evidence>
<sequence length="349" mass="36933">MKSYAFTTVALAAVARAQLLDLEVLTESVPAPVAITPPFGGEAELLATRSTLRYAKRDAPSCPAQVDGTGPQPEVDSAAGFVNSKKFFDTAAAAAPPDGYFNTFQNAKGSIEGVGYKTMKTIESYSPDACATACDEMDGCNAFNILYERNGLAKSGDGCPRPASTTIIKCTFWTVPVVKEHATNVGNGAIERSTNEDFAIVIAASNGYVSDKFKPQPGWPGTIVPVDAAINAPLNSNGKDTFLRSQTFPISDDYKGSNCVKACAEQAAYEYAHSSDGGAHACQFVNSYLLLKNGVAQSQVCSMYSQPWDAATYATNYGQNRGDDKYTITFGLTYTNSTAAAGPVRVITA</sequence>
<evidence type="ECO:0000256" key="1">
    <source>
        <dbReference type="SAM" id="SignalP"/>
    </source>
</evidence>
<keyword evidence="3" id="KW-1185">Reference proteome</keyword>
<keyword evidence="1" id="KW-0732">Signal</keyword>
<dbReference type="EMBL" id="JAQQWM010000005">
    <property type="protein sequence ID" value="KAK8063665.1"/>
    <property type="molecule type" value="Genomic_DNA"/>
</dbReference>
<evidence type="ECO:0000313" key="3">
    <source>
        <dbReference type="Proteomes" id="UP001446871"/>
    </source>
</evidence>
<dbReference type="Proteomes" id="UP001446871">
    <property type="component" value="Unassembled WGS sequence"/>
</dbReference>
<dbReference type="PANTHER" id="PTHR36578">
    <property type="entry name" value="CHROMOSOME 15, WHOLE GENOME SHOTGUN SEQUENCE"/>
    <property type="match status" value="1"/>
</dbReference>
<accession>A0ABR1V037</accession>
<gene>
    <name evidence="2" type="ORF">PG996_008317</name>
</gene>